<evidence type="ECO:0000313" key="1">
    <source>
        <dbReference type="EMBL" id="PLR41519.1"/>
    </source>
</evidence>
<dbReference type="Proteomes" id="UP000234240">
    <property type="component" value="Unassembled WGS sequence"/>
</dbReference>
<sequence length="280" mass="31747">MLSATNRGDTGMLLYHYTNQAGFLGIMESGTLWATKIQYLNDNKEFFLALSIADEILKERLRTEINRDVVIRLIRFREALPRMNDVNVCVCSLSENGDLLSQWRGYASGLGGYSIGFDYEALKTGFNRHDYVLMKCCYQPQEHEDFINNVIDTILMMFEGQPEPDHAEIEKPSAASRLFQEHLSCVAAVLKDSSFSEEAEWRAISRRSLSPAELAFRPGHSTLTPYHKLPFDNRQNGCVREVIVGHTPNSDLAIAATHTLMQKMGLQVALHASQIPFRNW</sequence>
<dbReference type="AlphaFoldDB" id="A0A2N5EG76"/>
<keyword evidence="2" id="KW-1185">Reference proteome</keyword>
<name>A0A2N5EG76_9GAMM</name>
<evidence type="ECO:0000313" key="2">
    <source>
        <dbReference type="Proteomes" id="UP000234240"/>
    </source>
</evidence>
<dbReference type="Pfam" id="PF11185">
    <property type="entry name" value="DUF2971"/>
    <property type="match status" value="1"/>
</dbReference>
<comment type="caution">
    <text evidence="1">The sequence shown here is derived from an EMBL/GenBank/DDBJ whole genome shotgun (WGS) entry which is preliminary data.</text>
</comment>
<dbReference type="InterPro" id="IPR021352">
    <property type="entry name" value="DUF2971"/>
</dbReference>
<dbReference type="EMBL" id="PJZF01000001">
    <property type="protein sequence ID" value="PLR41519.1"/>
    <property type="molecule type" value="Genomic_DNA"/>
</dbReference>
<gene>
    <name evidence="1" type="ORF">CYR55_01395</name>
</gene>
<reference evidence="1 2" key="1">
    <citation type="submission" date="2017-12" db="EMBL/GenBank/DDBJ databases">
        <title>Characterization of six clinical isolates of Enterochimera gen. nov., a novel genus of the Yersiniaciae family and the three species Enterochimera arupensis sp. nov., Enterochimera coloradensis sp. nov, and Enterochimera californica sp. nov.</title>
        <authorList>
            <person name="Rossi A."/>
            <person name="Fisher M."/>
        </authorList>
    </citation>
    <scope>NUCLEOTIDE SEQUENCE [LARGE SCALE GENOMIC DNA]</scope>
    <source>
        <strain evidence="2">2015-Iso6</strain>
    </source>
</reference>
<organism evidence="1 2">
    <name type="scientific">Chimaeribacter californicus</name>
    <dbReference type="NCBI Taxonomy" id="2060067"/>
    <lineage>
        <taxon>Bacteria</taxon>
        <taxon>Pseudomonadati</taxon>
        <taxon>Pseudomonadota</taxon>
        <taxon>Gammaproteobacteria</taxon>
        <taxon>Enterobacterales</taxon>
        <taxon>Yersiniaceae</taxon>
        <taxon>Chimaeribacter</taxon>
    </lineage>
</organism>
<dbReference type="OrthoDB" id="8550178at2"/>
<accession>A0A2N5EG76</accession>
<protein>
    <recommendedName>
        <fullName evidence="3">DUF2971 domain-containing protein</fullName>
    </recommendedName>
</protein>
<proteinExistence type="predicted"/>
<evidence type="ECO:0008006" key="3">
    <source>
        <dbReference type="Google" id="ProtNLM"/>
    </source>
</evidence>